<evidence type="ECO:0000313" key="3">
    <source>
        <dbReference type="Proteomes" id="UP000193689"/>
    </source>
</evidence>
<dbReference type="EMBL" id="MCFJ01000021">
    <property type="protein sequence ID" value="ORY56871.1"/>
    <property type="molecule type" value="Genomic_DNA"/>
</dbReference>
<dbReference type="AlphaFoldDB" id="A0A1Y2DC79"/>
<feature type="compositionally biased region" description="Acidic residues" evidence="1">
    <location>
        <begin position="64"/>
        <end position="75"/>
    </location>
</feature>
<keyword evidence="3" id="KW-1185">Reference proteome</keyword>
<evidence type="ECO:0000313" key="2">
    <source>
        <dbReference type="EMBL" id="ORY56871.1"/>
    </source>
</evidence>
<dbReference type="OrthoDB" id="5419162at2759"/>
<sequence length="215" mass="23080">MAQAMGFSSFGMKGAKRRKFNPHADDAVIDDGSGLPLQQKSASGSNNTPLGQRRVPASSNDNEIALDDEDEDDVDEGRGSCLGEGVDGADPGPQYIDTSRPATSRVPDAEPSHIDSLTGTLTLPPRPTEAQPVFLGGSSRGGGSFNTTRGGRGAGHGRGHRDDGKPWWEDYYDPTFNVNPWDALEKKMGLEPRGPWLSWEESKGRWEAAKAEVEA</sequence>
<evidence type="ECO:0000256" key="1">
    <source>
        <dbReference type="SAM" id="MobiDB-lite"/>
    </source>
</evidence>
<dbReference type="Proteomes" id="UP000193689">
    <property type="component" value="Unassembled WGS sequence"/>
</dbReference>
<dbReference type="RefSeq" id="XP_040710338.1">
    <property type="nucleotide sequence ID" value="XM_040864508.1"/>
</dbReference>
<accession>A0A1Y2DC79</accession>
<reference evidence="2 3" key="1">
    <citation type="submission" date="2016-07" db="EMBL/GenBank/DDBJ databases">
        <title>Pervasive Adenine N6-methylation of Active Genes in Fungi.</title>
        <authorList>
            <consortium name="DOE Joint Genome Institute"/>
            <person name="Mondo S.J."/>
            <person name="Dannebaum R.O."/>
            <person name="Kuo R.C."/>
            <person name="Labutti K."/>
            <person name="Haridas S."/>
            <person name="Kuo A."/>
            <person name="Salamov A."/>
            <person name="Ahrendt S.R."/>
            <person name="Lipzen A."/>
            <person name="Sullivan W."/>
            <person name="Andreopoulos W.B."/>
            <person name="Clum A."/>
            <person name="Lindquist E."/>
            <person name="Daum C."/>
            <person name="Ramamoorthy G.K."/>
            <person name="Gryganskyi A."/>
            <person name="Culley D."/>
            <person name="Magnuson J.K."/>
            <person name="James T.Y."/>
            <person name="O'Malley M.A."/>
            <person name="Stajich J.E."/>
            <person name="Spatafora J.W."/>
            <person name="Visel A."/>
            <person name="Grigoriev I.V."/>
        </authorList>
    </citation>
    <scope>NUCLEOTIDE SEQUENCE [LARGE SCALE GENOMIC DNA]</scope>
    <source>
        <strain evidence="2 3">CBS 129021</strain>
    </source>
</reference>
<gene>
    <name evidence="2" type="ORF">BCR38DRAFT_490319</name>
</gene>
<organism evidence="2 3">
    <name type="scientific">Pseudomassariella vexata</name>
    <dbReference type="NCBI Taxonomy" id="1141098"/>
    <lineage>
        <taxon>Eukaryota</taxon>
        <taxon>Fungi</taxon>
        <taxon>Dikarya</taxon>
        <taxon>Ascomycota</taxon>
        <taxon>Pezizomycotina</taxon>
        <taxon>Sordariomycetes</taxon>
        <taxon>Xylariomycetidae</taxon>
        <taxon>Amphisphaeriales</taxon>
        <taxon>Pseudomassariaceae</taxon>
        <taxon>Pseudomassariella</taxon>
    </lineage>
</organism>
<feature type="compositionally biased region" description="Polar residues" evidence="1">
    <location>
        <begin position="36"/>
        <end position="50"/>
    </location>
</feature>
<feature type="compositionally biased region" description="Gly residues" evidence="1">
    <location>
        <begin position="138"/>
        <end position="156"/>
    </location>
</feature>
<dbReference type="GeneID" id="63780720"/>
<dbReference type="InParanoid" id="A0A1Y2DC79"/>
<comment type="caution">
    <text evidence="2">The sequence shown here is derived from an EMBL/GenBank/DDBJ whole genome shotgun (WGS) entry which is preliminary data.</text>
</comment>
<name>A0A1Y2DC79_9PEZI</name>
<proteinExistence type="predicted"/>
<feature type="region of interest" description="Disordered" evidence="1">
    <location>
        <begin position="21"/>
        <end position="167"/>
    </location>
</feature>
<protein>
    <submittedName>
        <fullName evidence="2">Uncharacterized protein</fullName>
    </submittedName>
</protein>